<dbReference type="eggNOG" id="COG3078">
    <property type="taxonomic scope" value="Bacteria"/>
</dbReference>
<accession>H6L4V1</accession>
<keyword evidence="2" id="KW-1185">Reference proteome</keyword>
<dbReference type="KEGG" id="sgn:SGRA_2397"/>
<evidence type="ECO:0000313" key="2">
    <source>
        <dbReference type="Proteomes" id="UP000007519"/>
    </source>
</evidence>
<dbReference type="OrthoDB" id="5505971at2"/>
<protein>
    <submittedName>
        <fullName evidence="1">Uncharacterized protein</fullName>
    </submittedName>
</protein>
<dbReference type="EMBL" id="CP002831">
    <property type="protein sequence ID" value="AFC25126.1"/>
    <property type="molecule type" value="Genomic_DNA"/>
</dbReference>
<gene>
    <name evidence="1" type="ordered locus">SGRA_2397</name>
</gene>
<dbReference type="HOGENOM" id="CLU_511790_0_0_10"/>
<sequence length="532" mass="58840">MRLFTRFLLLFLLGSLPLLICGQRAQWDFKGETLKEVLVELEQSYGLRFAYGQGRLTLAKAIFHRANNLPLDTALVDLLGKNNLAYQKLGQLWALKDSTPKEQWSLAAPLLAPKQQPLAPQSPLPYSRPLPPEVRLSSVVLPPLYSEGLLISLDAQPHAQGILVDWGALWKEALERQFLEELSIFQLSFFGTPEEEAVKAQVLALDIGWGRRRQLLGLQLSLGASRVDESAMGFQFALLANQVKGELMGLQAAGLYNQTATLYGSQLSLGLNRVDSSLSGSQFSLLGNLALGQGYAANSLQLAGLFNYSRSNAHVQLGGYYNRAPKLQGCQLSLGLNDTDSLQGLQLGSINYTGHLQGCQLGLLNICDTAAAGLGLGLLNIYKKGGYNRISLGSSAALHAQQSLQIGHPRFYTIYEMGQRLDQPIWLLGFGLGCRLPMEKGYYLHPELLAYSLQEGPDWTNGRGHLFQLRALFAHPLGAGLELLTGPELNFIHQNVEASQALGQQLLWERSRGDWEQRLFWGWQLAVRYKLW</sequence>
<dbReference type="STRING" id="984262.SGRA_2397"/>
<proteinExistence type="predicted"/>
<dbReference type="RefSeq" id="WP_015692741.1">
    <property type="nucleotide sequence ID" value="NC_016940.1"/>
</dbReference>
<organism evidence="1 2">
    <name type="scientific">Saprospira grandis (strain Lewin)</name>
    <dbReference type="NCBI Taxonomy" id="984262"/>
    <lineage>
        <taxon>Bacteria</taxon>
        <taxon>Pseudomonadati</taxon>
        <taxon>Bacteroidota</taxon>
        <taxon>Saprospiria</taxon>
        <taxon>Saprospirales</taxon>
        <taxon>Saprospiraceae</taxon>
        <taxon>Saprospira</taxon>
    </lineage>
</organism>
<reference evidence="1 2" key="1">
    <citation type="journal article" date="2012" name="Stand. Genomic Sci.">
        <title>Complete genome sequencing and analysis of Saprospira grandis str. Lewin, a predatory marine bacterium.</title>
        <authorList>
            <person name="Saw J.H."/>
            <person name="Yuryev A."/>
            <person name="Kanbe M."/>
            <person name="Hou S."/>
            <person name="Young A.G."/>
            <person name="Aizawa S."/>
            <person name="Alam M."/>
        </authorList>
    </citation>
    <scope>NUCLEOTIDE SEQUENCE [LARGE SCALE GENOMIC DNA]</scope>
    <source>
        <strain evidence="1 2">Lewin</strain>
    </source>
</reference>
<dbReference type="Proteomes" id="UP000007519">
    <property type="component" value="Chromosome"/>
</dbReference>
<name>H6L4V1_SAPGL</name>
<evidence type="ECO:0000313" key="1">
    <source>
        <dbReference type="EMBL" id="AFC25126.1"/>
    </source>
</evidence>
<dbReference type="AlphaFoldDB" id="H6L4V1"/>